<dbReference type="InterPro" id="IPR052191">
    <property type="entry name" value="tRNA_ntf/polyA_polymerase_I"/>
</dbReference>
<dbReference type="SUPFAM" id="SSF81891">
    <property type="entry name" value="Poly A polymerase C-terminal region-like"/>
    <property type="match status" value="1"/>
</dbReference>
<gene>
    <name evidence="8" type="primary">gb15836</name>
    <name evidence="8" type="ORF">PR202_gb15836</name>
</gene>
<evidence type="ECO:0000313" key="8">
    <source>
        <dbReference type="EMBL" id="GJN27785.1"/>
    </source>
</evidence>
<feature type="region of interest" description="Disordered" evidence="5">
    <location>
        <begin position="22"/>
        <end position="62"/>
    </location>
</feature>
<feature type="domain" description="Poly A polymerase head" evidence="6">
    <location>
        <begin position="104"/>
        <end position="162"/>
    </location>
</feature>
<dbReference type="Pfam" id="PF12627">
    <property type="entry name" value="PolyA_pol_RNAbd"/>
    <property type="match status" value="1"/>
</dbReference>
<dbReference type="EMBL" id="BQKI01000079">
    <property type="protein sequence ID" value="GJN27785.1"/>
    <property type="molecule type" value="Genomic_DNA"/>
</dbReference>
<evidence type="ECO:0000259" key="6">
    <source>
        <dbReference type="Pfam" id="PF01743"/>
    </source>
</evidence>
<evidence type="ECO:0000256" key="1">
    <source>
        <dbReference type="ARBA" id="ARBA00007265"/>
    </source>
</evidence>
<dbReference type="Proteomes" id="UP001054889">
    <property type="component" value="Unassembled WGS sequence"/>
</dbReference>
<feature type="compositionally biased region" description="Low complexity" evidence="5">
    <location>
        <begin position="38"/>
        <end position="62"/>
    </location>
</feature>
<dbReference type="InterPro" id="IPR002646">
    <property type="entry name" value="PolA_pol_head_dom"/>
</dbReference>
<keyword evidence="4" id="KW-0694">RNA-binding</keyword>
<dbReference type="GO" id="GO:0003723">
    <property type="term" value="F:RNA binding"/>
    <property type="evidence" value="ECO:0007669"/>
    <property type="project" value="UniProtKB-KW"/>
</dbReference>
<dbReference type="GO" id="GO:0001680">
    <property type="term" value="P:tRNA 3'-terminal CCA addition"/>
    <property type="evidence" value="ECO:0007669"/>
    <property type="project" value="UniProtKB-ARBA"/>
</dbReference>
<dbReference type="PANTHER" id="PTHR43051:SF2">
    <property type="entry name" value="POLYNUCLEOTIDE ADENYLYLTRANSFERASE FAMILY PROTEIN-RELATED"/>
    <property type="match status" value="1"/>
</dbReference>
<evidence type="ECO:0000313" key="9">
    <source>
        <dbReference type="Proteomes" id="UP001054889"/>
    </source>
</evidence>
<evidence type="ECO:0000259" key="7">
    <source>
        <dbReference type="Pfam" id="PF12627"/>
    </source>
</evidence>
<feature type="domain" description="tRNA nucleotidyltransferase/poly(A) polymerase RNA and SrmB- binding" evidence="7">
    <location>
        <begin position="163"/>
        <end position="200"/>
    </location>
</feature>
<dbReference type="GO" id="GO:0000166">
    <property type="term" value="F:nucleotide binding"/>
    <property type="evidence" value="ECO:0007669"/>
    <property type="project" value="UniProtKB-KW"/>
</dbReference>
<proteinExistence type="inferred from homology"/>
<evidence type="ECO:0000256" key="2">
    <source>
        <dbReference type="ARBA" id="ARBA00022679"/>
    </source>
</evidence>
<dbReference type="SUPFAM" id="SSF81301">
    <property type="entry name" value="Nucleotidyltransferase"/>
    <property type="match status" value="1"/>
</dbReference>
<evidence type="ECO:0000256" key="4">
    <source>
        <dbReference type="RuleBase" id="RU003953"/>
    </source>
</evidence>
<reference evidence="8" key="1">
    <citation type="journal article" date="2018" name="DNA Res.">
        <title>Multiple hybrid de novo genome assembly of finger millet, an orphan allotetraploid crop.</title>
        <authorList>
            <person name="Hatakeyama M."/>
            <person name="Aluri S."/>
            <person name="Balachadran M.T."/>
            <person name="Sivarajan S.R."/>
            <person name="Patrignani A."/>
            <person name="Gruter S."/>
            <person name="Poveda L."/>
            <person name="Shimizu-Inatsugi R."/>
            <person name="Baeten J."/>
            <person name="Francoijs K.J."/>
            <person name="Nataraja K.N."/>
            <person name="Reddy Y.A.N."/>
            <person name="Phadnis S."/>
            <person name="Ravikumar R.L."/>
            <person name="Schlapbach R."/>
            <person name="Sreeman S.M."/>
            <person name="Shimizu K.K."/>
        </authorList>
    </citation>
    <scope>NUCLEOTIDE SEQUENCE</scope>
</reference>
<organism evidence="8 9">
    <name type="scientific">Eleusine coracana subsp. coracana</name>
    <dbReference type="NCBI Taxonomy" id="191504"/>
    <lineage>
        <taxon>Eukaryota</taxon>
        <taxon>Viridiplantae</taxon>
        <taxon>Streptophyta</taxon>
        <taxon>Embryophyta</taxon>
        <taxon>Tracheophyta</taxon>
        <taxon>Spermatophyta</taxon>
        <taxon>Magnoliopsida</taxon>
        <taxon>Liliopsida</taxon>
        <taxon>Poales</taxon>
        <taxon>Poaceae</taxon>
        <taxon>PACMAD clade</taxon>
        <taxon>Chloridoideae</taxon>
        <taxon>Cynodonteae</taxon>
        <taxon>Eleusininae</taxon>
        <taxon>Eleusine</taxon>
    </lineage>
</organism>
<dbReference type="Pfam" id="PF01743">
    <property type="entry name" value="PolyA_pol"/>
    <property type="match status" value="1"/>
</dbReference>
<dbReference type="GO" id="GO:0016779">
    <property type="term" value="F:nucleotidyltransferase activity"/>
    <property type="evidence" value="ECO:0007669"/>
    <property type="project" value="InterPro"/>
</dbReference>
<dbReference type="AlphaFoldDB" id="A0AAV5EYN4"/>
<name>A0AAV5EYN4_ELECO</name>
<dbReference type="InterPro" id="IPR032828">
    <property type="entry name" value="PolyA_RNA-bd"/>
</dbReference>
<evidence type="ECO:0000256" key="3">
    <source>
        <dbReference type="ARBA" id="ARBA00022741"/>
    </source>
</evidence>
<accession>A0AAV5EYN4</accession>
<comment type="similarity">
    <text evidence="1 4">Belongs to the tRNA nucleotidyltransferase/poly(A) polymerase family.</text>
</comment>
<evidence type="ECO:0000256" key="5">
    <source>
        <dbReference type="SAM" id="MobiDB-lite"/>
    </source>
</evidence>
<keyword evidence="9" id="KW-1185">Reference proteome</keyword>
<protein>
    <submittedName>
        <fullName evidence="8">Uncharacterized protein</fullName>
    </submittedName>
</protein>
<keyword evidence="3" id="KW-0547">Nucleotide-binding</keyword>
<keyword evidence="2 4" id="KW-0808">Transferase</keyword>
<comment type="caution">
    <text evidence="8">The sequence shown here is derived from an EMBL/GenBank/DDBJ whole genome shotgun (WGS) entry which is preliminary data.</text>
</comment>
<dbReference type="InterPro" id="IPR043519">
    <property type="entry name" value="NT_sf"/>
</dbReference>
<dbReference type="PANTHER" id="PTHR43051">
    <property type="entry name" value="POLYNUCLEOTIDE ADENYLYLTRANSFERASE FAMILY PROTEIN"/>
    <property type="match status" value="1"/>
</dbReference>
<dbReference type="Gene3D" id="3.30.460.10">
    <property type="entry name" value="Beta Polymerase, domain 2"/>
    <property type="match status" value="1"/>
</dbReference>
<sequence length="348" mass="38552">MALRSPELRLLGALTRPGRLAPSSLAALAAPRRRRRASSPSPSPSESTPSTAPASASAGGVAAEGLEGPQWKTVSAKRFGIKESMIPDEAWNVLHRLRSRGYDVYLVGGCVRDLIMKKTPKDFDIITTADLRQVKDTFPGSAVIVGRRFPICHVHDNNSIVEGRILMEMNYMLAYGSAEASLRLLWRFGLLEHLLPFQAAYFSSIRFKRKDKGSNMLLVLFSKLDNFLAPNRPCHNSLWISILAFHEALARQSRDPLVVATFALAFYLGGDISLAVDIGKSITREHDASFQELLEPQPHVWNDKRLIAEVQGFAALMKRVLTEMTDEYHVSNAMAKIPQAPSSDLVMQ</sequence>
<reference evidence="8" key="2">
    <citation type="submission" date="2021-12" db="EMBL/GenBank/DDBJ databases">
        <title>Resequencing data analysis of finger millet.</title>
        <authorList>
            <person name="Hatakeyama M."/>
            <person name="Aluri S."/>
            <person name="Balachadran M.T."/>
            <person name="Sivarajan S.R."/>
            <person name="Poveda L."/>
            <person name="Shimizu-Inatsugi R."/>
            <person name="Schlapbach R."/>
            <person name="Sreeman S.M."/>
            <person name="Shimizu K.K."/>
        </authorList>
    </citation>
    <scope>NUCLEOTIDE SEQUENCE</scope>
</reference>